<evidence type="ECO:0000313" key="2">
    <source>
        <dbReference type="Proteomes" id="UP000730481"/>
    </source>
</evidence>
<organism evidence="1 2">
    <name type="scientific">Fusarium beomiforme</name>
    <dbReference type="NCBI Taxonomy" id="44412"/>
    <lineage>
        <taxon>Eukaryota</taxon>
        <taxon>Fungi</taxon>
        <taxon>Dikarya</taxon>
        <taxon>Ascomycota</taxon>
        <taxon>Pezizomycotina</taxon>
        <taxon>Sordariomycetes</taxon>
        <taxon>Hypocreomycetidae</taxon>
        <taxon>Hypocreales</taxon>
        <taxon>Nectriaceae</taxon>
        <taxon>Fusarium</taxon>
        <taxon>Fusarium burgessii species complex</taxon>
    </lineage>
</organism>
<protein>
    <submittedName>
        <fullName evidence="1">Uncharacterized protein</fullName>
    </submittedName>
</protein>
<keyword evidence="2" id="KW-1185">Reference proteome</keyword>
<dbReference type="Proteomes" id="UP000730481">
    <property type="component" value="Unassembled WGS sequence"/>
</dbReference>
<name>A0A9P5DW69_9HYPO</name>
<reference evidence="1" key="1">
    <citation type="journal article" date="2017" name="Mycologia">
        <title>Fusarium algeriense, sp. nov., a novel toxigenic crown rot pathogen of durum wheat from Algeria is nested in the Fusarium burgessii species complex.</title>
        <authorList>
            <person name="Laraba I."/>
            <person name="Keddad A."/>
            <person name="Boureghda H."/>
            <person name="Abdallah N."/>
            <person name="Vaughan M.M."/>
            <person name="Proctor R.H."/>
            <person name="Busman M."/>
            <person name="O'Donnell K."/>
        </authorList>
    </citation>
    <scope>NUCLEOTIDE SEQUENCE</scope>
    <source>
        <strain evidence="1">NRRL 25174</strain>
    </source>
</reference>
<gene>
    <name evidence="1" type="ORF">FBEOM_6612</name>
</gene>
<dbReference type="AlphaFoldDB" id="A0A9P5DW69"/>
<proteinExistence type="predicted"/>
<accession>A0A9P5DW69</accession>
<dbReference type="EMBL" id="PVQB02000284">
    <property type="protein sequence ID" value="KAF4339491.1"/>
    <property type="molecule type" value="Genomic_DNA"/>
</dbReference>
<evidence type="ECO:0000313" key="1">
    <source>
        <dbReference type="EMBL" id="KAF4339491.1"/>
    </source>
</evidence>
<reference evidence="1" key="2">
    <citation type="submission" date="2020-02" db="EMBL/GenBank/DDBJ databases">
        <title>Identification and distribution of gene clusters putatively required for synthesis of sphingolipid metabolism inhibitors in phylogenetically diverse species of the filamentous fungus Fusarium.</title>
        <authorList>
            <person name="Kim H.-S."/>
            <person name="Busman M."/>
            <person name="Brown D.W."/>
            <person name="Divon H."/>
            <person name="Uhlig S."/>
            <person name="Proctor R.H."/>
        </authorList>
    </citation>
    <scope>NUCLEOTIDE SEQUENCE</scope>
    <source>
        <strain evidence="1">NRRL 25174</strain>
    </source>
</reference>
<sequence length="270" mass="31451">MSEESNWTVTPAPVRDQFTLADIRDQTDLFLNVVCRTGLVSISLQVYQEEDEKGCRYHFLFELNESIIFCNRDGRRYSIYGVVMWMEPGPYGKGELTVRFAIRQEAFMQPLASFEFPLKNSDKDEKENVILVDLINILQGSAAWLPKEERTNLLRTQWMIRLHNTEMVGWVCTAQAVEDAYFEGDDDVIHVPEFHHIIGAELTSDGFPDSLDMILVKVKRHPVRRGLWLDNKVNRVTMHHDARLPYEGPPDWYTALNEENIEKWLDKVMN</sequence>
<dbReference type="OrthoDB" id="5120070at2759"/>
<comment type="caution">
    <text evidence="1">The sequence shown here is derived from an EMBL/GenBank/DDBJ whole genome shotgun (WGS) entry which is preliminary data.</text>
</comment>